<evidence type="ECO:0000313" key="3">
    <source>
        <dbReference type="Proteomes" id="UP001286313"/>
    </source>
</evidence>
<evidence type="ECO:0000256" key="1">
    <source>
        <dbReference type="SAM" id="MobiDB-lite"/>
    </source>
</evidence>
<feature type="compositionally biased region" description="Basic residues" evidence="1">
    <location>
        <begin position="1"/>
        <end position="11"/>
    </location>
</feature>
<dbReference type="AlphaFoldDB" id="A0AAE1FW00"/>
<protein>
    <submittedName>
        <fullName evidence="2">Uncharacterized protein</fullName>
    </submittedName>
</protein>
<dbReference type="Proteomes" id="UP001286313">
    <property type="component" value="Unassembled WGS sequence"/>
</dbReference>
<sequence>MNTHHNPHHYFSHSNPPTFFPTQPRKQINENTPHNLPTSRSVSQSNPPTSFPSQNHHQHHDTVRYTDATTRRRHSSSVIITPHLHQQRFRLHYSQPCRSGNKPPLSPIPHHGPNLPPHPISFGLVVMQRK</sequence>
<gene>
    <name evidence="2" type="ORF">Pcinc_013916</name>
</gene>
<feature type="region of interest" description="Disordered" evidence="1">
    <location>
        <begin position="1"/>
        <end position="77"/>
    </location>
</feature>
<accession>A0AAE1FW00</accession>
<evidence type="ECO:0000313" key="2">
    <source>
        <dbReference type="EMBL" id="KAK3881652.1"/>
    </source>
</evidence>
<name>A0AAE1FW00_PETCI</name>
<comment type="caution">
    <text evidence="2">The sequence shown here is derived from an EMBL/GenBank/DDBJ whole genome shotgun (WGS) entry which is preliminary data.</text>
</comment>
<proteinExistence type="predicted"/>
<organism evidence="2 3">
    <name type="scientific">Petrolisthes cinctipes</name>
    <name type="common">Flat porcelain crab</name>
    <dbReference type="NCBI Taxonomy" id="88211"/>
    <lineage>
        <taxon>Eukaryota</taxon>
        <taxon>Metazoa</taxon>
        <taxon>Ecdysozoa</taxon>
        <taxon>Arthropoda</taxon>
        <taxon>Crustacea</taxon>
        <taxon>Multicrustacea</taxon>
        <taxon>Malacostraca</taxon>
        <taxon>Eumalacostraca</taxon>
        <taxon>Eucarida</taxon>
        <taxon>Decapoda</taxon>
        <taxon>Pleocyemata</taxon>
        <taxon>Anomura</taxon>
        <taxon>Galatheoidea</taxon>
        <taxon>Porcellanidae</taxon>
        <taxon>Petrolisthes</taxon>
    </lineage>
</organism>
<feature type="compositionally biased region" description="Polar residues" evidence="1">
    <location>
        <begin position="12"/>
        <end position="55"/>
    </location>
</feature>
<dbReference type="EMBL" id="JAWQEG010001189">
    <property type="protein sequence ID" value="KAK3881652.1"/>
    <property type="molecule type" value="Genomic_DNA"/>
</dbReference>
<reference evidence="2" key="1">
    <citation type="submission" date="2023-10" db="EMBL/GenBank/DDBJ databases">
        <title>Genome assemblies of two species of porcelain crab, Petrolisthes cinctipes and Petrolisthes manimaculis (Anomura: Porcellanidae).</title>
        <authorList>
            <person name="Angst P."/>
        </authorList>
    </citation>
    <scope>NUCLEOTIDE SEQUENCE</scope>
    <source>
        <strain evidence="2">PB745_01</strain>
        <tissue evidence="2">Gill</tissue>
    </source>
</reference>
<keyword evidence="3" id="KW-1185">Reference proteome</keyword>